<dbReference type="InterPro" id="IPR000485">
    <property type="entry name" value="AsnC-type_HTH_dom"/>
</dbReference>
<dbReference type="InterPro" id="IPR036388">
    <property type="entry name" value="WH-like_DNA-bd_sf"/>
</dbReference>
<evidence type="ECO:0000256" key="2">
    <source>
        <dbReference type="ARBA" id="ARBA00023125"/>
    </source>
</evidence>
<dbReference type="CDD" id="cd00090">
    <property type="entry name" value="HTH_ARSR"/>
    <property type="match status" value="1"/>
</dbReference>
<dbReference type="SUPFAM" id="SSF54909">
    <property type="entry name" value="Dimeric alpha+beta barrel"/>
    <property type="match status" value="1"/>
</dbReference>
<keyword evidence="3" id="KW-0804">Transcription</keyword>
<dbReference type="AlphaFoldDB" id="A0A0M9GLV1"/>
<dbReference type="PANTHER" id="PTHR30154:SF53">
    <property type="entry name" value="HTH-TYPE TRANSCRIPTIONAL REGULATOR LRPC"/>
    <property type="match status" value="1"/>
</dbReference>
<dbReference type="SUPFAM" id="SSF46785">
    <property type="entry name" value="Winged helix' DNA-binding domain"/>
    <property type="match status" value="1"/>
</dbReference>
<keyword evidence="6" id="KW-1185">Reference proteome</keyword>
<reference evidence="5 6" key="1">
    <citation type="submission" date="2015-01" db="EMBL/GenBank/DDBJ databases">
        <title>Ahrensia donghaiensis sp. nov., a novel dimethylsulphoniopropionate-cleavage bacterium isolated from seawater and emended descriptions of the genus Ahrensia and Ahrensia kielensis.</title>
        <authorList>
            <person name="Liu J."/>
        </authorList>
    </citation>
    <scope>NUCLEOTIDE SEQUENCE [LARGE SCALE GENOMIC DNA]</scope>
    <source>
        <strain evidence="5 6">LZD062</strain>
    </source>
</reference>
<dbReference type="Gene3D" id="1.10.10.10">
    <property type="entry name" value="Winged helix-like DNA-binding domain superfamily/Winged helix DNA-binding domain"/>
    <property type="match status" value="1"/>
</dbReference>
<dbReference type="RefSeq" id="WP_082376670.1">
    <property type="nucleotide sequence ID" value="NZ_JXMU01000016.1"/>
</dbReference>
<dbReference type="OrthoDB" id="9809462at2"/>
<dbReference type="SMART" id="SM00344">
    <property type="entry name" value="HTH_ASNC"/>
    <property type="match status" value="1"/>
</dbReference>
<dbReference type="EMBL" id="JXMU01000016">
    <property type="protein sequence ID" value="KPB00820.1"/>
    <property type="molecule type" value="Genomic_DNA"/>
</dbReference>
<evidence type="ECO:0000313" key="6">
    <source>
        <dbReference type="Proteomes" id="UP000038011"/>
    </source>
</evidence>
<dbReference type="InterPro" id="IPR036390">
    <property type="entry name" value="WH_DNA-bd_sf"/>
</dbReference>
<dbReference type="GO" id="GO:0043200">
    <property type="term" value="P:response to amino acid"/>
    <property type="evidence" value="ECO:0007669"/>
    <property type="project" value="TreeGrafter"/>
</dbReference>
<organism evidence="5 6">
    <name type="scientific">Ahrensia marina</name>
    <dbReference type="NCBI Taxonomy" id="1514904"/>
    <lineage>
        <taxon>Bacteria</taxon>
        <taxon>Pseudomonadati</taxon>
        <taxon>Pseudomonadota</taxon>
        <taxon>Alphaproteobacteria</taxon>
        <taxon>Hyphomicrobiales</taxon>
        <taxon>Ahrensiaceae</taxon>
        <taxon>Ahrensia</taxon>
    </lineage>
</organism>
<dbReference type="InterPro" id="IPR019885">
    <property type="entry name" value="Tscrpt_reg_HTH_AsnC-type_CS"/>
</dbReference>
<dbReference type="PATRIC" id="fig|1514904.3.peg.1131"/>
<dbReference type="PROSITE" id="PS50956">
    <property type="entry name" value="HTH_ASNC_2"/>
    <property type="match status" value="1"/>
</dbReference>
<dbReference type="PROSITE" id="PS00519">
    <property type="entry name" value="HTH_ASNC_1"/>
    <property type="match status" value="1"/>
</dbReference>
<dbReference type="Gene3D" id="3.30.70.920">
    <property type="match status" value="1"/>
</dbReference>
<gene>
    <name evidence="5" type="ORF">SU32_11440</name>
</gene>
<evidence type="ECO:0000259" key="4">
    <source>
        <dbReference type="PROSITE" id="PS50956"/>
    </source>
</evidence>
<proteinExistence type="predicted"/>
<protein>
    <submittedName>
        <fullName evidence="5">AsnC family transcriptional regulator</fullName>
    </submittedName>
</protein>
<dbReference type="GO" id="GO:0005829">
    <property type="term" value="C:cytosol"/>
    <property type="evidence" value="ECO:0007669"/>
    <property type="project" value="TreeGrafter"/>
</dbReference>
<dbReference type="Pfam" id="PF01037">
    <property type="entry name" value="AsnC_trans_reg"/>
    <property type="match status" value="1"/>
</dbReference>
<dbReference type="STRING" id="1514904.SU32_11440"/>
<dbReference type="PANTHER" id="PTHR30154">
    <property type="entry name" value="LEUCINE-RESPONSIVE REGULATORY PROTEIN"/>
    <property type="match status" value="1"/>
</dbReference>
<evidence type="ECO:0000313" key="5">
    <source>
        <dbReference type="EMBL" id="KPB00820.1"/>
    </source>
</evidence>
<dbReference type="InterPro" id="IPR019887">
    <property type="entry name" value="Tscrpt_reg_AsnC/Lrp_C"/>
</dbReference>
<comment type="caution">
    <text evidence="5">The sequence shown here is derived from an EMBL/GenBank/DDBJ whole genome shotgun (WGS) entry which is preliminary data.</text>
</comment>
<dbReference type="GO" id="GO:0006355">
    <property type="term" value="P:regulation of DNA-templated transcription"/>
    <property type="evidence" value="ECO:0007669"/>
    <property type="project" value="UniProtKB-ARBA"/>
</dbReference>
<keyword evidence="2" id="KW-0238">DNA-binding</keyword>
<accession>A0A0M9GLV1</accession>
<sequence length="137" mass="14877">MDRTDKRILGLLGKNARMSFAALGREIGLSRTAVQDRVNRLETTGIIRSYDTNFSIHDAGMISALLFIKIAVRPCDQALEWLASLEDVHEVLSLSGEIDAVARCVVASTNDLTALNDKIGASQFIASSTSSLVLARR</sequence>
<dbReference type="InterPro" id="IPR011991">
    <property type="entry name" value="ArsR-like_HTH"/>
</dbReference>
<keyword evidence="1" id="KW-0805">Transcription regulation</keyword>
<evidence type="ECO:0000256" key="3">
    <source>
        <dbReference type="ARBA" id="ARBA00023163"/>
    </source>
</evidence>
<dbReference type="Pfam" id="PF13404">
    <property type="entry name" value="HTH_AsnC-type"/>
    <property type="match status" value="1"/>
</dbReference>
<dbReference type="Proteomes" id="UP000038011">
    <property type="component" value="Unassembled WGS sequence"/>
</dbReference>
<dbReference type="InterPro" id="IPR011008">
    <property type="entry name" value="Dimeric_a/b-barrel"/>
</dbReference>
<dbReference type="GO" id="GO:0043565">
    <property type="term" value="F:sequence-specific DNA binding"/>
    <property type="evidence" value="ECO:0007669"/>
    <property type="project" value="InterPro"/>
</dbReference>
<dbReference type="PRINTS" id="PR00033">
    <property type="entry name" value="HTHASNC"/>
</dbReference>
<evidence type="ECO:0000256" key="1">
    <source>
        <dbReference type="ARBA" id="ARBA00023015"/>
    </source>
</evidence>
<feature type="domain" description="HTH asnC-type" evidence="4">
    <location>
        <begin position="1"/>
        <end position="62"/>
    </location>
</feature>
<name>A0A0M9GLV1_9HYPH</name>
<dbReference type="InterPro" id="IPR019888">
    <property type="entry name" value="Tscrpt_reg_AsnC-like"/>
</dbReference>